<sequence length="127" mass="14638">MSEYKKSKESYKSIKYANPEIKQKSYHPEILKRNSKINNIQKFDALFFGIYFKQDHTMNSMNRIILKHTYETIVDAGFNSENIHGTRTGVFIDIMGSTRNMMPQNISFWLSVTGPFLVVDSGSNSSL</sequence>
<evidence type="ECO:0000259" key="1">
    <source>
        <dbReference type="Pfam" id="PF00109"/>
    </source>
</evidence>
<dbReference type="GO" id="GO:0004312">
    <property type="term" value="F:fatty acid synthase activity"/>
    <property type="evidence" value="ECO:0007669"/>
    <property type="project" value="TreeGrafter"/>
</dbReference>
<evidence type="ECO:0000313" key="3">
    <source>
        <dbReference type="Proteomes" id="UP000617340"/>
    </source>
</evidence>
<comment type="caution">
    <text evidence="2">The sequence shown here is derived from an EMBL/GenBank/DDBJ whole genome shotgun (WGS) entry which is preliminary data.</text>
</comment>
<dbReference type="Gene3D" id="3.40.47.10">
    <property type="match status" value="1"/>
</dbReference>
<accession>A0A834KMS4</accession>
<feature type="domain" description="Beta-ketoacyl synthase-like N-terminal" evidence="1">
    <location>
        <begin position="32"/>
        <end position="93"/>
    </location>
</feature>
<dbReference type="InterPro" id="IPR014030">
    <property type="entry name" value="Ketoacyl_synth_N"/>
</dbReference>
<dbReference type="InterPro" id="IPR050091">
    <property type="entry name" value="PKS_NRPS_Biosynth_Enz"/>
</dbReference>
<dbReference type="Proteomes" id="UP000617340">
    <property type="component" value="Unassembled WGS sequence"/>
</dbReference>
<reference evidence="2" key="1">
    <citation type="journal article" date="2020" name="G3 (Bethesda)">
        <title>High-Quality Assemblies for Three Invasive Social Wasps from the &lt;i&gt;Vespula&lt;/i&gt; Genus.</title>
        <authorList>
            <person name="Harrop T.W.R."/>
            <person name="Guhlin J."/>
            <person name="McLaughlin G.M."/>
            <person name="Permina E."/>
            <person name="Stockwell P."/>
            <person name="Gilligan J."/>
            <person name="Le Lec M.F."/>
            <person name="Gruber M.A.M."/>
            <person name="Quinn O."/>
            <person name="Lovegrove M."/>
            <person name="Duncan E.J."/>
            <person name="Remnant E.J."/>
            <person name="Van Eeckhoven J."/>
            <person name="Graham B."/>
            <person name="Knapp R.A."/>
            <person name="Langford K.W."/>
            <person name="Kronenberg Z."/>
            <person name="Press M.O."/>
            <person name="Eacker S.M."/>
            <person name="Wilson-Rankin E.E."/>
            <person name="Purcell J."/>
            <person name="Lester P.J."/>
            <person name="Dearden P.K."/>
        </authorList>
    </citation>
    <scope>NUCLEOTIDE SEQUENCE</scope>
    <source>
        <strain evidence="2">Linc-1</strain>
    </source>
</reference>
<proteinExistence type="predicted"/>
<dbReference type="PANTHER" id="PTHR43775">
    <property type="entry name" value="FATTY ACID SYNTHASE"/>
    <property type="match status" value="1"/>
</dbReference>
<organism evidence="2 3">
    <name type="scientific">Vespula germanica</name>
    <name type="common">German yellow jacket</name>
    <name type="synonym">Paravespula germanica</name>
    <dbReference type="NCBI Taxonomy" id="30212"/>
    <lineage>
        <taxon>Eukaryota</taxon>
        <taxon>Metazoa</taxon>
        <taxon>Ecdysozoa</taxon>
        <taxon>Arthropoda</taxon>
        <taxon>Hexapoda</taxon>
        <taxon>Insecta</taxon>
        <taxon>Pterygota</taxon>
        <taxon>Neoptera</taxon>
        <taxon>Endopterygota</taxon>
        <taxon>Hymenoptera</taxon>
        <taxon>Apocrita</taxon>
        <taxon>Aculeata</taxon>
        <taxon>Vespoidea</taxon>
        <taxon>Vespidae</taxon>
        <taxon>Vespinae</taxon>
        <taxon>Vespula</taxon>
    </lineage>
</organism>
<dbReference type="AlphaFoldDB" id="A0A834KMS4"/>
<dbReference type="EMBL" id="JACSDZ010000003">
    <property type="protein sequence ID" value="KAF7409568.1"/>
    <property type="molecule type" value="Genomic_DNA"/>
</dbReference>
<dbReference type="Pfam" id="PF00109">
    <property type="entry name" value="ketoacyl-synt"/>
    <property type="match status" value="1"/>
</dbReference>
<evidence type="ECO:0000313" key="2">
    <source>
        <dbReference type="EMBL" id="KAF7409568.1"/>
    </source>
</evidence>
<keyword evidence="3" id="KW-1185">Reference proteome</keyword>
<name>A0A834KMS4_VESGE</name>
<dbReference type="SUPFAM" id="SSF53901">
    <property type="entry name" value="Thiolase-like"/>
    <property type="match status" value="1"/>
</dbReference>
<dbReference type="PANTHER" id="PTHR43775:SF23">
    <property type="entry name" value="FATTY ACID SYNTHASE 3"/>
    <property type="match status" value="1"/>
</dbReference>
<dbReference type="InterPro" id="IPR016039">
    <property type="entry name" value="Thiolase-like"/>
</dbReference>
<dbReference type="GO" id="GO:0006633">
    <property type="term" value="P:fatty acid biosynthetic process"/>
    <property type="evidence" value="ECO:0007669"/>
    <property type="project" value="TreeGrafter"/>
</dbReference>
<gene>
    <name evidence="2" type="ORF">HZH68_003949</name>
</gene>
<protein>
    <recommendedName>
        <fullName evidence="1">Beta-ketoacyl synthase-like N-terminal domain-containing protein</fullName>
    </recommendedName>
</protein>